<evidence type="ECO:0000313" key="1">
    <source>
        <dbReference type="EMBL" id="KAI4329184.1"/>
    </source>
</evidence>
<dbReference type="Proteomes" id="UP000828941">
    <property type="component" value="Chromosome 8"/>
</dbReference>
<comment type="caution">
    <text evidence="1">The sequence shown here is derived from an EMBL/GenBank/DDBJ whole genome shotgun (WGS) entry which is preliminary data.</text>
</comment>
<gene>
    <name evidence="1" type="ORF">L6164_021477</name>
</gene>
<keyword evidence="2" id="KW-1185">Reference proteome</keyword>
<organism evidence="1 2">
    <name type="scientific">Bauhinia variegata</name>
    <name type="common">Purple orchid tree</name>
    <name type="synonym">Phanera variegata</name>
    <dbReference type="NCBI Taxonomy" id="167791"/>
    <lineage>
        <taxon>Eukaryota</taxon>
        <taxon>Viridiplantae</taxon>
        <taxon>Streptophyta</taxon>
        <taxon>Embryophyta</taxon>
        <taxon>Tracheophyta</taxon>
        <taxon>Spermatophyta</taxon>
        <taxon>Magnoliopsida</taxon>
        <taxon>eudicotyledons</taxon>
        <taxon>Gunneridae</taxon>
        <taxon>Pentapetalae</taxon>
        <taxon>rosids</taxon>
        <taxon>fabids</taxon>
        <taxon>Fabales</taxon>
        <taxon>Fabaceae</taxon>
        <taxon>Cercidoideae</taxon>
        <taxon>Cercideae</taxon>
        <taxon>Bauhiniinae</taxon>
        <taxon>Bauhinia</taxon>
    </lineage>
</organism>
<sequence>MGFTSIDCGLVDEASYADDTTGIKYTSDANFTDGGVSNSILSQYKVESLDRQLWNVRSFPEGTKNCYAIYLSRVSSSKGLIRARFMYGNYDGRNSLPRFDLYLGPNWWSSMEFENSSTVTTKEMVLNAPSDYIHVCLVNTNMGIPFISSLEIRDMKNNSYDWGTLGSTWELLERFDVGLGNDQLVRILTVDALEVWLNRTSISTQPPYLNAVEVYRLKLLNLSETDQNDVDAIIKIKSMCDIKRNWQGDPCSPQNDTWNGINCSYNGQNSPRITYLNLSSFGLTGNIAADISNLTLIQYLDLSNNSLTGPIPDSLSLLNSLKIINLENNKLSGPIPANLIERSRNGSLTLSTGGNPKLCSWDGCPKRYKVVILSVVIPVAALILSAAAITFWIRRRLQVVGSKNKFYMDLTKQEFTYSEVLSITNNFERVVGKGGFGTVYHGRIADTQVAVKMLSPSTQGYQQFPAEAKVLARVHHKCLTPLIGYCNEGTNMALIYEFMPNGNLAEHLSVGEEAGEKPCFFFSLSLMFLELIITGTAGLEYLHNGCKPPIIHRDIKPTNILLDDKFRDKISDFGLSKIFPDEKDTHVSTVIVGTLRYVNPEYYITNRLNEKSDIFSFGIVLMEIITGRPAISKTENKTRNSMAPASVDRPTMNHVVMELKQCLPIKSSSLEITSLIEDVSINLISGESSLAR</sequence>
<proteinExistence type="predicted"/>
<accession>A0ACB9N0F7</accession>
<dbReference type="EMBL" id="CM039433">
    <property type="protein sequence ID" value="KAI4329184.1"/>
    <property type="molecule type" value="Genomic_DNA"/>
</dbReference>
<evidence type="ECO:0000313" key="2">
    <source>
        <dbReference type="Proteomes" id="UP000828941"/>
    </source>
</evidence>
<protein>
    <submittedName>
        <fullName evidence="1">Uncharacterized protein</fullName>
    </submittedName>
</protein>
<reference evidence="1 2" key="1">
    <citation type="journal article" date="2022" name="DNA Res.">
        <title>Chromosomal-level genome assembly of the orchid tree Bauhinia variegata (Leguminosae; Cercidoideae) supports the allotetraploid origin hypothesis of Bauhinia.</title>
        <authorList>
            <person name="Zhong Y."/>
            <person name="Chen Y."/>
            <person name="Zheng D."/>
            <person name="Pang J."/>
            <person name="Liu Y."/>
            <person name="Luo S."/>
            <person name="Meng S."/>
            <person name="Qian L."/>
            <person name="Wei D."/>
            <person name="Dai S."/>
            <person name="Zhou R."/>
        </authorList>
    </citation>
    <scope>NUCLEOTIDE SEQUENCE [LARGE SCALE GENOMIC DNA]</scope>
    <source>
        <strain evidence="1">BV-YZ2020</strain>
    </source>
</reference>
<name>A0ACB9N0F7_BAUVA</name>